<proteinExistence type="predicted"/>
<reference evidence="1" key="1">
    <citation type="submission" date="2016-10" db="EMBL/GenBank/DDBJ databases">
        <authorList>
            <person name="Benchimol M."/>
            <person name="Almeida L.G."/>
            <person name="Vasconcelos A.T."/>
            <person name="Perreira-Neves A."/>
            <person name="Rosa I.A."/>
            <person name="Tasca T."/>
            <person name="Bogo M.R."/>
            <person name="de Souza W."/>
        </authorList>
    </citation>
    <scope>NUCLEOTIDE SEQUENCE [LARGE SCALE GENOMIC DNA]</scope>
    <source>
        <strain evidence="1">K</strain>
    </source>
</reference>
<name>A0A1J4J6X5_9EUKA</name>
<dbReference type="EMBL" id="MLAK01001272">
    <property type="protein sequence ID" value="OHS94986.1"/>
    <property type="molecule type" value="Genomic_DNA"/>
</dbReference>
<dbReference type="VEuPathDB" id="TrichDB:TRFO_38797"/>
<sequence>MIVPDLTPTKEFHQDLELLNSNFNIKLVKSSESSPSLSDHYHVQSHINCEGNRQYGVHHAANGAGKRFNDDEFHDSFQGHFFFHSELSSKSRKETHMETHGFNNQSLSCVKPSFTSPENESLLQLTYSPEIDFVTPEIDSMMYDSDSPPDDENFHDLGSPEIYDEADLPFDQSNSPIEMGTITNNSNFNTNIKLDFNNSNLDLNNSNLDLNNSNLDLNNSNLDLNNSNLDLNNSNLDLNNSNFDFNNSNLDLNNSNLNTNINLNTNLNWNGNMYNMPYLHQAYFLSQLRFSTRTNHKTRKKTSSNFPEIMLHPWFQGLPQILSNNLAKPRKPKEIVDLQEETKKFKKQFYLCITTNKRAPKCLICALHDAICQEAHLNRVQRSEYRSIDRYFKNYAQYQDIIIPLVKEEFQHNQEKYMNLIRVTK</sequence>
<dbReference type="Proteomes" id="UP000179807">
    <property type="component" value="Unassembled WGS sequence"/>
</dbReference>
<organism evidence="1 2">
    <name type="scientific">Tritrichomonas foetus</name>
    <dbReference type="NCBI Taxonomy" id="1144522"/>
    <lineage>
        <taxon>Eukaryota</taxon>
        <taxon>Metamonada</taxon>
        <taxon>Parabasalia</taxon>
        <taxon>Tritrichomonadida</taxon>
        <taxon>Tritrichomonadidae</taxon>
        <taxon>Tritrichomonas</taxon>
    </lineage>
</organism>
<evidence type="ECO:0000313" key="2">
    <source>
        <dbReference type="Proteomes" id="UP000179807"/>
    </source>
</evidence>
<dbReference type="AlphaFoldDB" id="A0A1J4J6X5"/>
<evidence type="ECO:0000313" key="1">
    <source>
        <dbReference type="EMBL" id="OHS94986.1"/>
    </source>
</evidence>
<gene>
    <name evidence="1" type="ORF">TRFO_38797</name>
</gene>
<dbReference type="GeneID" id="94846968"/>
<comment type="caution">
    <text evidence="1">The sequence shown here is derived from an EMBL/GenBank/DDBJ whole genome shotgun (WGS) entry which is preliminary data.</text>
</comment>
<accession>A0A1J4J6X5</accession>
<protein>
    <submittedName>
        <fullName evidence="1">Uncharacterized protein</fullName>
    </submittedName>
</protein>
<keyword evidence="2" id="KW-1185">Reference proteome</keyword>
<dbReference type="RefSeq" id="XP_068348123.1">
    <property type="nucleotide sequence ID" value="XM_068512264.1"/>
</dbReference>